<organism evidence="2 3">
    <name type="scientific">Phaeoacremonium minimum (strain UCR-PA7)</name>
    <name type="common">Esca disease fungus</name>
    <name type="synonym">Togninia minima</name>
    <dbReference type="NCBI Taxonomy" id="1286976"/>
    <lineage>
        <taxon>Eukaryota</taxon>
        <taxon>Fungi</taxon>
        <taxon>Dikarya</taxon>
        <taxon>Ascomycota</taxon>
        <taxon>Pezizomycotina</taxon>
        <taxon>Sordariomycetes</taxon>
        <taxon>Sordariomycetidae</taxon>
        <taxon>Togniniales</taxon>
        <taxon>Togniniaceae</taxon>
        <taxon>Phaeoacremonium</taxon>
    </lineage>
</organism>
<name>R8BSC5_PHAM7</name>
<feature type="compositionally biased region" description="Basic and acidic residues" evidence="1">
    <location>
        <begin position="232"/>
        <end position="246"/>
    </location>
</feature>
<gene>
    <name evidence="2" type="ORF">UCRPA7_2273</name>
</gene>
<dbReference type="EMBL" id="KB932928">
    <property type="protein sequence ID" value="EOO02262.1"/>
    <property type="molecule type" value="Genomic_DNA"/>
</dbReference>
<dbReference type="GeneID" id="19322504"/>
<dbReference type="OrthoDB" id="5388207at2759"/>
<accession>R8BSC5</accession>
<reference evidence="3" key="1">
    <citation type="journal article" date="2013" name="Genome Announc.">
        <title>Draft genome sequence of the ascomycete Phaeoacremonium aleophilum strain UCR-PA7, a causal agent of the esca disease complex in grapevines.</title>
        <authorList>
            <person name="Blanco-Ulate B."/>
            <person name="Rolshausen P."/>
            <person name="Cantu D."/>
        </authorList>
    </citation>
    <scope>NUCLEOTIDE SEQUENCE [LARGE SCALE GENOMIC DNA]</scope>
    <source>
        <strain evidence="3">UCR-PA7</strain>
    </source>
</reference>
<feature type="compositionally biased region" description="Polar residues" evidence="1">
    <location>
        <begin position="70"/>
        <end position="82"/>
    </location>
</feature>
<dbReference type="KEGG" id="tmn:UCRPA7_2273"/>
<dbReference type="RefSeq" id="XP_007913035.1">
    <property type="nucleotide sequence ID" value="XM_007914844.1"/>
</dbReference>
<feature type="compositionally biased region" description="Acidic residues" evidence="1">
    <location>
        <begin position="153"/>
        <end position="165"/>
    </location>
</feature>
<dbReference type="AlphaFoldDB" id="R8BSC5"/>
<dbReference type="Proteomes" id="UP000014074">
    <property type="component" value="Unassembled WGS sequence"/>
</dbReference>
<keyword evidence="3" id="KW-1185">Reference proteome</keyword>
<protein>
    <submittedName>
        <fullName evidence="2">Putative glycine-rich cell wall structural protein 1 protein</fullName>
    </submittedName>
</protein>
<feature type="compositionally biased region" description="Basic and acidic residues" evidence="1">
    <location>
        <begin position="83"/>
        <end position="105"/>
    </location>
</feature>
<feature type="compositionally biased region" description="Basic and acidic residues" evidence="1">
    <location>
        <begin position="127"/>
        <end position="152"/>
    </location>
</feature>
<dbReference type="eggNOG" id="ENOG502SCA5">
    <property type="taxonomic scope" value="Eukaryota"/>
</dbReference>
<dbReference type="HOGENOM" id="CLU_056606_0_0_1"/>
<proteinExistence type="predicted"/>
<feature type="region of interest" description="Disordered" evidence="1">
    <location>
        <begin position="1"/>
        <end position="252"/>
    </location>
</feature>
<evidence type="ECO:0000313" key="2">
    <source>
        <dbReference type="EMBL" id="EOO02262.1"/>
    </source>
</evidence>
<feature type="compositionally biased region" description="Basic and acidic residues" evidence="1">
    <location>
        <begin position="201"/>
        <end position="214"/>
    </location>
</feature>
<sequence length="252" mass="26129">METINNMATAAAKAVWGEGADGKKEEPVSGVQGDTSKGEPFDAGNIGDANGKEETTTKVGGSSDPAEMKPSSSVPGDSTKGQNDVRDPEDATTDHKTSEARKNVDDSGEGIDNADNPVKVDGPGPKPIDEVAKEHGGDAGRSDENVDKREGDSGDAEAPADDGEGDGPQKQSHGEGTGEQYVKSSGLQADGGDFDATKPGAGREADRLLEEKGVHNPAQDASKPTPAEDTGSPERKEKKSLKEKIKDKLHKN</sequence>
<evidence type="ECO:0000256" key="1">
    <source>
        <dbReference type="SAM" id="MobiDB-lite"/>
    </source>
</evidence>
<evidence type="ECO:0000313" key="3">
    <source>
        <dbReference type="Proteomes" id="UP000014074"/>
    </source>
</evidence>